<protein>
    <submittedName>
        <fullName evidence="2">Uncharacterized protein</fullName>
    </submittedName>
</protein>
<dbReference type="GeneID" id="94842129"/>
<comment type="caution">
    <text evidence="2">The sequence shown here is derived from an EMBL/GenBank/DDBJ whole genome shotgun (WGS) entry which is preliminary data.</text>
</comment>
<feature type="transmembrane region" description="Helical" evidence="1">
    <location>
        <begin position="65"/>
        <end position="85"/>
    </location>
</feature>
<keyword evidence="1" id="KW-1133">Transmembrane helix</keyword>
<gene>
    <name evidence="2" type="ORF">TRFO_30559</name>
</gene>
<dbReference type="RefSeq" id="XP_068355501.1">
    <property type="nucleotide sequence ID" value="XM_068507425.1"/>
</dbReference>
<evidence type="ECO:0000313" key="2">
    <source>
        <dbReference type="EMBL" id="OHT02365.1"/>
    </source>
</evidence>
<dbReference type="EMBL" id="MLAK01000870">
    <property type="protein sequence ID" value="OHT02365.1"/>
    <property type="molecule type" value="Genomic_DNA"/>
</dbReference>
<feature type="transmembrane region" description="Helical" evidence="1">
    <location>
        <begin position="6"/>
        <end position="21"/>
    </location>
</feature>
<accession>A0A1J4JYL8</accession>
<organism evidence="2 3">
    <name type="scientific">Tritrichomonas foetus</name>
    <dbReference type="NCBI Taxonomy" id="1144522"/>
    <lineage>
        <taxon>Eukaryota</taxon>
        <taxon>Metamonada</taxon>
        <taxon>Parabasalia</taxon>
        <taxon>Tritrichomonadida</taxon>
        <taxon>Tritrichomonadidae</taxon>
        <taxon>Tritrichomonas</taxon>
    </lineage>
</organism>
<proteinExistence type="predicted"/>
<feature type="transmembrane region" description="Helical" evidence="1">
    <location>
        <begin position="41"/>
        <end position="59"/>
    </location>
</feature>
<feature type="transmembrane region" description="Helical" evidence="1">
    <location>
        <begin position="133"/>
        <end position="152"/>
    </location>
</feature>
<evidence type="ECO:0000313" key="3">
    <source>
        <dbReference type="Proteomes" id="UP000179807"/>
    </source>
</evidence>
<name>A0A1J4JYL8_9EUKA</name>
<dbReference type="Proteomes" id="UP000179807">
    <property type="component" value="Unassembled WGS sequence"/>
</dbReference>
<sequence length="159" mass="18585">MKLFMIIVVKLFMIIIIVFRGETENHICRFLRSLNLNASGIRTKVGFATITTIFSWNIVFMKIIVVIHVFILVLLLTFAVFSIVCKIILMRAAFFVIFSLLIFIVLTVIQTAFRIFPISIVSVRLGNLRHSLFLTNWISFFRGILKFVRFICRYRCPKK</sequence>
<dbReference type="VEuPathDB" id="TrichDB:TRFO_30559"/>
<reference evidence="2" key="1">
    <citation type="submission" date="2016-10" db="EMBL/GenBank/DDBJ databases">
        <authorList>
            <person name="Benchimol M."/>
            <person name="Almeida L.G."/>
            <person name="Vasconcelos A.T."/>
            <person name="Perreira-Neves A."/>
            <person name="Rosa I.A."/>
            <person name="Tasca T."/>
            <person name="Bogo M.R."/>
            <person name="de Souza W."/>
        </authorList>
    </citation>
    <scope>NUCLEOTIDE SEQUENCE [LARGE SCALE GENOMIC DNA]</scope>
    <source>
        <strain evidence="2">K</strain>
    </source>
</reference>
<keyword evidence="1" id="KW-0472">Membrane</keyword>
<feature type="transmembrane region" description="Helical" evidence="1">
    <location>
        <begin position="92"/>
        <end position="113"/>
    </location>
</feature>
<dbReference type="AlphaFoldDB" id="A0A1J4JYL8"/>
<evidence type="ECO:0000256" key="1">
    <source>
        <dbReference type="SAM" id="Phobius"/>
    </source>
</evidence>
<keyword evidence="1" id="KW-0812">Transmembrane</keyword>
<keyword evidence="3" id="KW-1185">Reference proteome</keyword>